<protein>
    <submittedName>
        <fullName evidence="2">Histidine ammonia-lyase</fullName>
        <ecNumber evidence="2">4.3.1.3</ecNumber>
    </submittedName>
    <submittedName>
        <fullName evidence="1">Phenylalanine ammonia-lyase</fullName>
    </submittedName>
</protein>
<keyword evidence="3" id="KW-1185">Reference proteome</keyword>
<keyword evidence="2" id="KW-0456">Lyase</keyword>
<dbReference type="GO" id="GO:0004397">
    <property type="term" value="F:histidine ammonia-lyase activity"/>
    <property type="evidence" value="ECO:0007669"/>
    <property type="project" value="UniProtKB-EC"/>
</dbReference>
<proteinExistence type="predicted"/>
<dbReference type="AlphaFoldDB" id="A0AAX2H0M4"/>
<dbReference type="CDD" id="cd00332">
    <property type="entry name" value="PAL-HAL"/>
    <property type="match status" value="1"/>
</dbReference>
<evidence type="ECO:0000313" key="1">
    <source>
        <dbReference type="EMBL" id="AMD85903.1"/>
    </source>
</evidence>
<dbReference type="Pfam" id="PF00221">
    <property type="entry name" value="Lyase_aromatic"/>
    <property type="match status" value="1"/>
</dbReference>
<name>A0AAX2H0M4_9FLAO</name>
<dbReference type="Proteomes" id="UP000215539">
    <property type="component" value="Chromosome 1"/>
</dbReference>
<dbReference type="EMBL" id="CP014227">
    <property type="protein sequence ID" value="AMD85903.1"/>
    <property type="molecule type" value="Genomic_DNA"/>
</dbReference>
<dbReference type="EMBL" id="LT906449">
    <property type="protein sequence ID" value="SNV15357.1"/>
    <property type="molecule type" value="Genomic_DNA"/>
</dbReference>
<dbReference type="InterPro" id="IPR001106">
    <property type="entry name" value="Aromatic_Lyase"/>
</dbReference>
<dbReference type="KEGG" id="chg:AXF12_10495"/>
<dbReference type="Gene3D" id="1.20.200.10">
    <property type="entry name" value="Fumarase/aspartase (Central domain)"/>
    <property type="match status" value="1"/>
</dbReference>
<organism evidence="2 4">
    <name type="scientific">Capnocytophaga haemolytica</name>
    <dbReference type="NCBI Taxonomy" id="45243"/>
    <lineage>
        <taxon>Bacteria</taxon>
        <taxon>Pseudomonadati</taxon>
        <taxon>Bacteroidota</taxon>
        <taxon>Flavobacteriia</taxon>
        <taxon>Flavobacteriales</taxon>
        <taxon>Flavobacteriaceae</taxon>
        <taxon>Capnocytophaga</taxon>
    </lineage>
</organism>
<gene>
    <name evidence="2" type="primary">hutH</name>
    <name evidence="1" type="ORF">AXF12_10495</name>
    <name evidence="2" type="ORF">SAMEA44541418_02057</name>
</gene>
<dbReference type="InterPro" id="IPR008948">
    <property type="entry name" value="L-Aspartase-like"/>
</dbReference>
<dbReference type="EC" id="4.3.1.3" evidence="2"/>
<reference evidence="1 3" key="1">
    <citation type="submission" date="2016-02" db="EMBL/GenBank/DDBJ databases">
        <authorList>
            <person name="Holder M.E."/>
            <person name="Ajami N.J."/>
            <person name="Petrosino J.F."/>
        </authorList>
    </citation>
    <scope>NUCLEOTIDE SEQUENCE [LARGE SCALE GENOMIC DNA]</scope>
    <source>
        <strain evidence="1 3">CCUG 32990</strain>
    </source>
</reference>
<dbReference type="SUPFAM" id="SSF48557">
    <property type="entry name" value="L-aspartase-like"/>
    <property type="match status" value="1"/>
</dbReference>
<dbReference type="PANTHER" id="PTHR10362">
    <property type="entry name" value="HISTIDINE AMMONIA-LYASE"/>
    <property type="match status" value="1"/>
</dbReference>
<evidence type="ECO:0000313" key="4">
    <source>
        <dbReference type="Proteomes" id="UP000215539"/>
    </source>
</evidence>
<evidence type="ECO:0000313" key="3">
    <source>
        <dbReference type="Proteomes" id="UP000065822"/>
    </source>
</evidence>
<accession>A0AAX2H0M4</accession>
<reference evidence="2 4" key="2">
    <citation type="submission" date="2017-06" db="EMBL/GenBank/DDBJ databases">
        <authorList>
            <consortium name="Pathogen Informatics"/>
        </authorList>
    </citation>
    <scope>NUCLEOTIDE SEQUENCE [LARGE SCALE GENOMIC DNA]</scope>
    <source>
        <strain evidence="2 4">NCTC12947</strain>
    </source>
</reference>
<evidence type="ECO:0000313" key="2">
    <source>
        <dbReference type="EMBL" id="SNV15357.1"/>
    </source>
</evidence>
<sequence length="485" mass="54601">MLYHYISNETLVLEQLAALISDDTKLKLSEEAIVNIRRCHKFLDEKVRQNTKRLQELLDSSFFNPDGQLKEGEVSIMQQDLLRHYACGIGERLPSRIVKIMLFLKIQSFSYGFSGVRRELVQRLIDFYNHGVYPVVYSKEIPDERIALAHLSLPIFGEGEVCINHKVYSASELEARYGWKPLPLAIREADALLNGTQLTTAYSAYNLIRVLGLLPIADFVASVSTQVFGGNLSAFSEQMQIAHPHKGQVETATALRRWLKNGGLDTVPTDLNAMPEAFSSIPQIHGAVKDTMTHVRKLIKTEMNSATDNPLLFPESEDIILGGNSHTLPLSLGMDFLCIALTSLGNIAERRVFYLLSNTDKNADDELDYSIFQRIIESILNENRRLSTPASIESPILFEKAIDIKGMGGSAAVKCHQVIRNVEKILAIELILAASIWKKKNIAYHSDPLNEYFAFMETSGEKRTLKREIEQTIQFFTTYGLSDRS</sequence>
<dbReference type="Proteomes" id="UP000065822">
    <property type="component" value="Chromosome"/>
</dbReference>
<dbReference type="Gene3D" id="1.10.275.10">
    <property type="entry name" value="Fumarase/aspartase (N-terminal domain)"/>
    <property type="match status" value="1"/>
</dbReference>
<dbReference type="InterPro" id="IPR024083">
    <property type="entry name" value="Fumarase/histidase_N"/>
</dbReference>
<dbReference type="RefSeq" id="WP_066430943.1">
    <property type="nucleotide sequence ID" value="NZ_CP014227.1"/>
</dbReference>